<feature type="chain" id="PRO_5020888657" description="Secreted protein" evidence="2">
    <location>
        <begin position="43"/>
        <end position="262"/>
    </location>
</feature>
<organism evidence="3 4">
    <name type="scientific">Sorangium cellulosum</name>
    <name type="common">Polyangium cellulosum</name>
    <dbReference type="NCBI Taxonomy" id="56"/>
    <lineage>
        <taxon>Bacteria</taxon>
        <taxon>Pseudomonadati</taxon>
        <taxon>Myxococcota</taxon>
        <taxon>Polyangia</taxon>
        <taxon>Polyangiales</taxon>
        <taxon>Polyangiaceae</taxon>
        <taxon>Sorangium</taxon>
    </lineage>
</organism>
<evidence type="ECO:0000256" key="2">
    <source>
        <dbReference type="SAM" id="SignalP"/>
    </source>
</evidence>
<feature type="compositionally biased region" description="Low complexity" evidence="1">
    <location>
        <begin position="45"/>
        <end position="62"/>
    </location>
</feature>
<reference evidence="3 4" key="1">
    <citation type="submission" date="2015-09" db="EMBL/GenBank/DDBJ databases">
        <title>Sorangium comparison.</title>
        <authorList>
            <person name="Zaburannyi N."/>
            <person name="Bunk B."/>
            <person name="Overmann J."/>
            <person name="Mueller R."/>
        </authorList>
    </citation>
    <scope>NUCLEOTIDE SEQUENCE [LARGE SCALE GENOMIC DNA]</scope>
    <source>
        <strain evidence="3 4">So ce836</strain>
    </source>
</reference>
<feature type="region of interest" description="Disordered" evidence="1">
    <location>
        <begin position="45"/>
        <end position="98"/>
    </location>
</feature>
<dbReference type="EMBL" id="CP012672">
    <property type="protein sequence ID" value="AUX35032.1"/>
    <property type="molecule type" value="Genomic_DNA"/>
</dbReference>
<gene>
    <name evidence="3" type="ORF">SOCE836_072200</name>
</gene>
<evidence type="ECO:0000313" key="3">
    <source>
        <dbReference type="EMBL" id="AUX35032.1"/>
    </source>
</evidence>
<name>A0A4V0NH09_SORCE</name>
<keyword evidence="2" id="KW-0732">Signal</keyword>
<evidence type="ECO:0000313" key="4">
    <source>
        <dbReference type="Proteomes" id="UP000295497"/>
    </source>
</evidence>
<dbReference type="AlphaFoldDB" id="A0A4V0NH09"/>
<evidence type="ECO:0000256" key="1">
    <source>
        <dbReference type="SAM" id="MobiDB-lite"/>
    </source>
</evidence>
<accession>A0A4V0NH09</accession>
<sequence>MPIGPTEGSIVPRRRLAAPRARGAQAAAVLAALLGLAAPAAAQVPGAPQRPALGSTTAAPAAPGAPPAPATAPPAHAPPAPATAPPAHASAPPAPPGGAQMPIPPGYYLLPPLPPWANPRTIQYEEGDPIPRGYALKTRADRALVGAGLLTFGISYALSFTVAGVATLAEEDFDEFGPLFIPFVGPMIGTVSLDAEGAGMFWLTVDAVAQVGGLLLFAAGLAHEEVYLERQFTASSRNPEHAASPWPAISIGASSAELRWRF</sequence>
<protein>
    <recommendedName>
        <fullName evidence="5">Secreted protein</fullName>
    </recommendedName>
</protein>
<evidence type="ECO:0008006" key="5">
    <source>
        <dbReference type="Google" id="ProtNLM"/>
    </source>
</evidence>
<feature type="signal peptide" evidence="2">
    <location>
        <begin position="1"/>
        <end position="42"/>
    </location>
</feature>
<feature type="compositionally biased region" description="Pro residues" evidence="1">
    <location>
        <begin position="63"/>
        <end position="84"/>
    </location>
</feature>
<proteinExistence type="predicted"/>
<dbReference type="Proteomes" id="UP000295497">
    <property type="component" value="Chromosome"/>
</dbReference>